<proteinExistence type="predicted"/>
<name>A0A8X6XJA7_9ARAC</name>
<protein>
    <submittedName>
        <fullName evidence="2">Uncharacterized protein</fullName>
    </submittedName>
</protein>
<feature type="compositionally biased region" description="Basic and acidic residues" evidence="1">
    <location>
        <begin position="47"/>
        <end position="60"/>
    </location>
</feature>
<accession>A0A8X6XJA7</accession>
<gene>
    <name evidence="2" type="ORF">TNIN_156011</name>
</gene>
<feature type="region of interest" description="Disordered" evidence="1">
    <location>
        <begin position="1"/>
        <end position="60"/>
    </location>
</feature>
<comment type="caution">
    <text evidence="2">The sequence shown here is derived from an EMBL/GenBank/DDBJ whole genome shotgun (WGS) entry which is preliminary data.</text>
</comment>
<evidence type="ECO:0000313" key="3">
    <source>
        <dbReference type="Proteomes" id="UP000886998"/>
    </source>
</evidence>
<organism evidence="2 3">
    <name type="scientific">Trichonephila inaurata madagascariensis</name>
    <dbReference type="NCBI Taxonomy" id="2747483"/>
    <lineage>
        <taxon>Eukaryota</taxon>
        <taxon>Metazoa</taxon>
        <taxon>Ecdysozoa</taxon>
        <taxon>Arthropoda</taxon>
        <taxon>Chelicerata</taxon>
        <taxon>Arachnida</taxon>
        <taxon>Araneae</taxon>
        <taxon>Araneomorphae</taxon>
        <taxon>Entelegynae</taxon>
        <taxon>Araneoidea</taxon>
        <taxon>Nephilidae</taxon>
        <taxon>Trichonephila</taxon>
        <taxon>Trichonephila inaurata</taxon>
    </lineage>
</organism>
<feature type="compositionally biased region" description="Basic and acidic residues" evidence="1">
    <location>
        <begin position="15"/>
        <end position="27"/>
    </location>
</feature>
<dbReference type="Proteomes" id="UP000886998">
    <property type="component" value="Unassembled WGS sequence"/>
</dbReference>
<reference evidence="2" key="1">
    <citation type="submission" date="2020-08" db="EMBL/GenBank/DDBJ databases">
        <title>Multicomponent nature underlies the extraordinary mechanical properties of spider dragline silk.</title>
        <authorList>
            <person name="Kono N."/>
            <person name="Nakamura H."/>
            <person name="Mori M."/>
            <person name="Yoshida Y."/>
            <person name="Ohtoshi R."/>
            <person name="Malay A.D."/>
            <person name="Moran D.A.P."/>
            <person name="Tomita M."/>
            <person name="Numata K."/>
            <person name="Arakawa K."/>
        </authorList>
    </citation>
    <scope>NUCLEOTIDE SEQUENCE</scope>
</reference>
<evidence type="ECO:0000313" key="2">
    <source>
        <dbReference type="EMBL" id="GFY54938.1"/>
    </source>
</evidence>
<keyword evidence="3" id="KW-1185">Reference proteome</keyword>
<evidence type="ECO:0000256" key="1">
    <source>
        <dbReference type="SAM" id="MobiDB-lite"/>
    </source>
</evidence>
<dbReference type="EMBL" id="BMAV01010088">
    <property type="protein sequence ID" value="GFY54938.1"/>
    <property type="molecule type" value="Genomic_DNA"/>
</dbReference>
<sequence>MPSISGYNLRSRRGAKMEFRPANEKRTQQGGPIQSRGSRKKQQCRPYTEEQRVADPDDYRKADTFFLRSEL</sequence>
<dbReference type="AlphaFoldDB" id="A0A8X6XJA7"/>